<keyword evidence="1" id="KW-0812">Transmembrane</keyword>
<dbReference type="AlphaFoldDB" id="A0A1H2VAH9"/>
<dbReference type="Pfam" id="PF11086">
    <property type="entry name" value="DUF2878"/>
    <property type="match status" value="1"/>
</dbReference>
<feature type="transmembrane region" description="Helical" evidence="1">
    <location>
        <begin position="12"/>
        <end position="28"/>
    </location>
</feature>
<dbReference type="Proteomes" id="UP000199675">
    <property type="component" value="Unassembled WGS sequence"/>
</dbReference>
<dbReference type="InterPro" id="IPR021306">
    <property type="entry name" value="DUF2878"/>
</dbReference>
<reference evidence="2 3" key="1">
    <citation type="submission" date="2016-10" db="EMBL/GenBank/DDBJ databases">
        <authorList>
            <person name="de Groot N.N."/>
        </authorList>
    </citation>
    <scope>NUCLEOTIDE SEQUENCE [LARGE SCALE GENOMIC DNA]</scope>
    <source>
        <strain evidence="2 3">CGMCC 1.7059</strain>
    </source>
</reference>
<organism evidence="2 3">
    <name type="scientific">Marinobacter mobilis</name>
    <dbReference type="NCBI Taxonomy" id="488533"/>
    <lineage>
        <taxon>Bacteria</taxon>
        <taxon>Pseudomonadati</taxon>
        <taxon>Pseudomonadota</taxon>
        <taxon>Gammaproteobacteria</taxon>
        <taxon>Pseudomonadales</taxon>
        <taxon>Marinobacteraceae</taxon>
        <taxon>Marinobacter</taxon>
    </lineage>
</organism>
<feature type="transmembrane region" description="Helical" evidence="1">
    <location>
        <begin position="57"/>
        <end position="77"/>
    </location>
</feature>
<keyword evidence="1" id="KW-1133">Transmembrane helix</keyword>
<gene>
    <name evidence="2" type="ORF">SAMN04487960_103377</name>
</gene>
<feature type="transmembrane region" description="Helical" evidence="1">
    <location>
        <begin position="34"/>
        <end position="50"/>
    </location>
</feature>
<feature type="transmembrane region" description="Helical" evidence="1">
    <location>
        <begin position="89"/>
        <end position="111"/>
    </location>
</feature>
<evidence type="ECO:0008006" key="4">
    <source>
        <dbReference type="Google" id="ProtNLM"/>
    </source>
</evidence>
<evidence type="ECO:0000313" key="3">
    <source>
        <dbReference type="Proteomes" id="UP000199675"/>
    </source>
</evidence>
<keyword evidence="1" id="KW-0472">Membrane</keyword>
<dbReference type="EMBL" id="FNNE01000003">
    <property type="protein sequence ID" value="SDW64889.1"/>
    <property type="molecule type" value="Genomic_DNA"/>
</dbReference>
<keyword evidence="3" id="KW-1185">Reference proteome</keyword>
<evidence type="ECO:0000313" key="2">
    <source>
        <dbReference type="EMBL" id="SDW64889.1"/>
    </source>
</evidence>
<proteinExistence type="predicted"/>
<dbReference type="STRING" id="488533.SAMN04487960_103377"/>
<protein>
    <recommendedName>
        <fullName evidence="4">DUF2878 domain-containing protein</fullName>
    </recommendedName>
</protein>
<sequence length="177" mass="19116">MPEVIRSGAVRLLINIAFFQAGWLICVIVSNEVAALAGFALVGAHLVLVSQRPAHEALFIGLGTLLGSLMDGLWFWLGVLVSPEPYSGLIPVWLVALWALFLTTPGHSLAWLAAHRRLVFLLSPVAGAFAYWSASQLGAVELRAPLLGLLAIGMGWLLLFPLFLSWSQHLLREPAAS</sequence>
<accession>A0A1H2VAH9</accession>
<feature type="transmembrane region" description="Helical" evidence="1">
    <location>
        <begin position="118"/>
        <end position="134"/>
    </location>
</feature>
<evidence type="ECO:0000256" key="1">
    <source>
        <dbReference type="SAM" id="Phobius"/>
    </source>
</evidence>
<name>A0A1H2VAH9_9GAMM</name>
<feature type="transmembrane region" description="Helical" evidence="1">
    <location>
        <begin position="146"/>
        <end position="164"/>
    </location>
</feature>